<reference evidence="4 5" key="1">
    <citation type="journal article" date="2018" name="IMA Fungus">
        <title>IMA Genome-F 9: Draft genome sequence of Annulohypoxylon stygium, Aspergillus mulundensis, Berkeleyomyces basicola (syn. Thielaviopsis basicola), Ceratocystis smalleyi, two Cercospora beticola strains, Coleophoma cylindrospora, Fusarium fracticaudum, Phialophora cf. hyalina, and Morchella septimelata.</title>
        <authorList>
            <person name="Wingfield B.D."/>
            <person name="Bills G.F."/>
            <person name="Dong Y."/>
            <person name="Huang W."/>
            <person name="Nel W.J."/>
            <person name="Swalarsk-Parry B.S."/>
            <person name="Vaghefi N."/>
            <person name="Wilken P.M."/>
            <person name="An Z."/>
            <person name="de Beer Z.W."/>
            <person name="De Vos L."/>
            <person name="Chen L."/>
            <person name="Duong T.A."/>
            <person name="Gao Y."/>
            <person name="Hammerbacher A."/>
            <person name="Kikkert J.R."/>
            <person name="Li Y."/>
            <person name="Li H."/>
            <person name="Li K."/>
            <person name="Li Q."/>
            <person name="Liu X."/>
            <person name="Ma X."/>
            <person name="Naidoo K."/>
            <person name="Pethybridge S.J."/>
            <person name="Sun J."/>
            <person name="Steenkamp E.T."/>
            <person name="van der Nest M.A."/>
            <person name="van Wyk S."/>
            <person name="Wingfield M.J."/>
            <person name="Xiong C."/>
            <person name="Yue Q."/>
            <person name="Zhang X."/>
        </authorList>
    </citation>
    <scope>NUCLEOTIDE SEQUENCE [LARGE SCALE GENOMIC DNA]</scope>
    <source>
        <strain evidence="4 5">BP5796</strain>
    </source>
</reference>
<keyword evidence="1" id="KW-0539">Nucleus</keyword>
<proteinExistence type="predicted"/>
<feature type="domain" description="Zn(2)-C6 fungal-type" evidence="3">
    <location>
        <begin position="20"/>
        <end position="48"/>
    </location>
</feature>
<evidence type="ECO:0000259" key="3">
    <source>
        <dbReference type="PROSITE" id="PS50048"/>
    </source>
</evidence>
<feature type="compositionally biased region" description="Basic and acidic residues" evidence="2">
    <location>
        <begin position="100"/>
        <end position="109"/>
    </location>
</feature>
<accession>A0A3D8QHN7</accession>
<protein>
    <recommendedName>
        <fullName evidence="3">Zn(2)-C6 fungal-type domain-containing protein</fullName>
    </recommendedName>
</protein>
<dbReference type="InterPro" id="IPR036864">
    <property type="entry name" value="Zn2-C6_fun-type_DNA-bd_sf"/>
</dbReference>
<dbReference type="Pfam" id="PF00172">
    <property type="entry name" value="Zn_clus"/>
    <property type="match status" value="1"/>
</dbReference>
<dbReference type="EMBL" id="PDLN01000018">
    <property type="protein sequence ID" value="RDW61363.1"/>
    <property type="molecule type" value="Genomic_DNA"/>
</dbReference>
<evidence type="ECO:0000256" key="2">
    <source>
        <dbReference type="SAM" id="MobiDB-lite"/>
    </source>
</evidence>
<comment type="caution">
    <text evidence="4">The sequence shown here is derived from an EMBL/GenBank/DDBJ whole genome shotgun (WGS) entry which is preliminary data.</text>
</comment>
<feature type="compositionally biased region" description="Polar residues" evidence="2">
    <location>
        <begin position="110"/>
        <end position="123"/>
    </location>
</feature>
<feature type="region of interest" description="Disordered" evidence="2">
    <location>
        <begin position="79"/>
        <end position="154"/>
    </location>
</feature>
<organism evidence="4 5">
    <name type="scientific">Coleophoma crateriformis</name>
    <dbReference type="NCBI Taxonomy" id="565419"/>
    <lineage>
        <taxon>Eukaryota</taxon>
        <taxon>Fungi</taxon>
        <taxon>Dikarya</taxon>
        <taxon>Ascomycota</taxon>
        <taxon>Pezizomycotina</taxon>
        <taxon>Leotiomycetes</taxon>
        <taxon>Helotiales</taxon>
        <taxon>Dermateaceae</taxon>
        <taxon>Coleophoma</taxon>
    </lineage>
</organism>
<dbReference type="PROSITE" id="PS50048">
    <property type="entry name" value="ZN2_CY6_FUNGAL_2"/>
    <property type="match status" value="1"/>
</dbReference>
<dbReference type="SMART" id="SM00066">
    <property type="entry name" value="GAL4"/>
    <property type="match status" value="1"/>
</dbReference>
<dbReference type="Gene3D" id="4.10.240.10">
    <property type="entry name" value="Zn(2)-C6 fungal-type DNA-binding domain"/>
    <property type="match status" value="1"/>
</dbReference>
<feature type="region of interest" description="Disordered" evidence="2">
    <location>
        <begin position="197"/>
        <end position="229"/>
    </location>
</feature>
<dbReference type="PANTHER" id="PTHR37534:SF46">
    <property type="entry name" value="ZN(II)2CYS6 TRANSCRIPTION FACTOR (EUROFUNG)"/>
    <property type="match status" value="1"/>
</dbReference>
<dbReference type="Proteomes" id="UP000256328">
    <property type="component" value="Unassembled WGS sequence"/>
</dbReference>
<feature type="compositionally biased region" description="Low complexity" evidence="2">
    <location>
        <begin position="202"/>
        <end position="213"/>
    </location>
</feature>
<gene>
    <name evidence="4" type="ORF">BP5796_11255</name>
</gene>
<dbReference type="PROSITE" id="PS00463">
    <property type="entry name" value="ZN2_CY6_FUNGAL_1"/>
    <property type="match status" value="1"/>
</dbReference>
<dbReference type="InterPro" id="IPR001138">
    <property type="entry name" value="Zn2Cys6_DnaBD"/>
</dbReference>
<name>A0A3D8QHN7_9HELO</name>
<evidence type="ECO:0000256" key="1">
    <source>
        <dbReference type="ARBA" id="ARBA00023242"/>
    </source>
</evidence>
<dbReference type="OrthoDB" id="4314040at2759"/>
<sequence length="746" mass="83532">MYQPLRPRFKKTNIVRARTGCQTCKRRKLKCDEGKPECKACIHRGIECEGYAQRIAFRNDTSSTVQRVTNLEKQKWKVIRAEQEQESTSKKSARKRKRSRDSSENDDKQNSNLTESSTRSTATKHLMVDGSKSPTTSRPYGHENNISDSSAGSLKETSNAATQLLALSGSLKRRCLSYENIDLASLDGGVSSHKYEASEYQTSDTTNTPSTTVTRRDSYMDSGSSCGPSRTELTLDYGSLCDEMSTPSTSTNSTERERWSYFPATITNLELTHTEDSYILYWCTTLLPQLPPVFRRCQSTWSQFKYFRNATLSLASADIAHANIGRRGSSKKQASSMSQHRLNSLDYYSEALENLSVASSTTNDLVEECAKLAVLLVFAFFEMESGTFAGSVVHVRQMDKLISENIHLYSTSADGKDLICACTALRAQLSCDCIPWRSNGFPHCTASNAINLCIQEAMQHSATPYEHLIPLLAEICHLNELVSMGQTFGFDSSISTYRAWVKSLDDFGYCSPGLQLSEEHSPSELLGRLKAATLMLDTWHNSLEVLELPFEGHTSLDTEKCDNVPGIRVKPLRFHNHESAMNYARYACAQLFCSKSNLDRCTSLSAPDPNEVSAWALLILRIVAGLDPLACVEQNTFKIGILWILSRIALLCASNEVVAWIEFWLQKAWQSGVSKEASIPLSIILKYVRKIRVLQDDGYRVLFMFCSITGKCERFSLYSEESSFRALIYGIDTKRDSILSSSVIEI</sequence>
<dbReference type="GO" id="GO:0000981">
    <property type="term" value="F:DNA-binding transcription factor activity, RNA polymerase II-specific"/>
    <property type="evidence" value="ECO:0007669"/>
    <property type="project" value="InterPro"/>
</dbReference>
<evidence type="ECO:0000313" key="5">
    <source>
        <dbReference type="Proteomes" id="UP000256328"/>
    </source>
</evidence>
<keyword evidence="5" id="KW-1185">Reference proteome</keyword>
<dbReference type="AlphaFoldDB" id="A0A3D8QHN7"/>
<dbReference type="CDD" id="cd00067">
    <property type="entry name" value="GAL4"/>
    <property type="match status" value="1"/>
</dbReference>
<dbReference type="GO" id="GO:0008270">
    <property type="term" value="F:zinc ion binding"/>
    <property type="evidence" value="ECO:0007669"/>
    <property type="project" value="InterPro"/>
</dbReference>
<dbReference type="SUPFAM" id="SSF57701">
    <property type="entry name" value="Zn2/Cys6 DNA-binding domain"/>
    <property type="match status" value="1"/>
</dbReference>
<feature type="compositionally biased region" description="Basic and acidic residues" evidence="2">
    <location>
        <begin position="79"/>
        <end position="89"/>
    </location>
</feature>
<feature type="compositionally biased region" description="Polar residues" evidence="2">
    <location>
        <begin position="132"/>
        <end position="154"/>
    </location>
</feature>
<dbReference type="PANTHER" id="PTHR37534">
    <property type="entry name" value="TRANSCRIPTIONAL ACTIVATOR PROTEIN UGA3"/>
    <property type="match status" value="1"/>
</dbReference>
<evidence type="ECO:0000313" key="4">
    <source>
        <dbReference type="EMBL" id="RDW61363.1"/>
    </source>
</evidence>